<keyword evidence="3" id="KW-1185">Reference proteome</keyword>
<reference evidence="2 3" key="1">
    <citation type="journal article" date="2024" name="J Genomics">
        <title>Draft genome sequencing and assembly of Favolaschia claudopus CIRM-BRFM 2984 isolated from oak limbs.</title>
        <authorList>
            <person name="Navarro D."/>
            <person name="Drula E."/>
            <person name="Chaduli D."/>
            <person name="Cazenave R."/>
            <person name="Ahrendt S."/>
            <person name="Wang J."/>
            <person name="Lipzen A."/>
            <person name="Daum C."/>
            <person name="Barry K."/>
            <person name="Grigoriev I.V."/>
            <person name="Favel A."/>
            <person name="Rosso M.N."/>
            <person name="Martin F."/>
        </authorList>
    </citation>
    <scope>NUCLEOTIDE SEQUENCE [LARGE SCALE GENOMIC DNA]</scope>
    <source>
        <strain evidence="2 3">CIRM-BRFM 2984</strain>
    </source>
</reference>
<feature type="compositionally biased region" description="Basic and acidic residues" evidence="1">
    <location>
        <begin position="226"/>
        <end position="243"/>
    </location>
</feature>
<evidence type="ECO:0000256" key="1">
    <source>
        <dbReference type="SAM" id="MobiDB-lite"/>
    </source>
</evidence>
<feature type="compositionally biased region" description="Polar residues" evidence="1">
    <location>
        <begin position="355"/>
        <end position="365"/>
    </location>
</feature>
<feature type="compositionally biased region" description="Basic residues" evidence="1">
    <location>
        <begin position="275"/>
        <end position="286"/>
    </location>
</feature>
<accession>A0AAW0AIU7</accession>
<feature type="region of interest" description="Disordered" evidence="1">
    <location>
        <begin position="34"/>
        <end position="58"/>
    </location>
</feature>
<feature type="region of interest" description="Disordered" evidence="1">
    <location>
        <begin position="263"/>
        <end position="300"/>
    </location>
</feature>
<organism evidence="2 3">
    <name type="scientific">Favolaschia claudopus</name>
    <dbReference type="NCBI Taxonomy" id="2862362"/>
    <lineage>
        <taxon>Eukaryota</taxon>
        <taxon>Fungi</taxon>
        <taxon>Dikarya</taxon>
        <taxon>Basidiomycota</taxon>
        <taxon>Agaricomycotina</taxon>
        <taxon>Agaricomycetes</taxon>
        <taxon>Agaricomycetidae</taxon>
        <taxon>Agaricales</taxon>
        <taxon>Marasmiineae</taxon>
        <taxon>Mycenaceae</taxon>
        <taxon>Favolaschia</taxon>
    </lineage>
</organism>
<evidence type="ECO:0000313" key="3">
    <source>
        <dbReference type="Proteomes" id="UP001362999"/>
    </source>
</evidence>
<dbReference type="AlphaFoldDB" id="A0AAW0AIU7"/>
<name>A0AAW0AIU7_9AGAR</name>
<gene>
    <name evidence="2" type="ORF">R3P38DRAFT_2790358</name>
</gene>
<feature type="compositionally biased region" description="Basic and acidic residues" evidence="1">
    <location>
        <begin position="145"/>
        <end position="157"/>
    </location>
</feature>
<sequence>MVWSYPEQWFEEEISWDMELPDMGGSIQIDYETSLESSDASKTRSLSRNASTSLKVTEVGPSIQPMGWRAEYQAARRKAQEAESNRKAKGRAIEREEAAERRGGRYEGVRASLRGAELGVLKTLTNPVDWEETTGSRRAAKRFEMGRRGARWSDRSTESGSNVKGTARSGEAAGGECGVKKWVVSGVVGGSQLSECKGVEGRGGVEMFLTLRRNVADSKSCQLLEGTRESEAERRRSADRRSQSDVNEFVSLDKEGVGGWAASRREIAGEDSASRRRRREQRRTQGKRAADGGWTVTSLHPLEDGQSAALLRGLNRYSTKLTDYRIDSGTKDREHIFEIGAGKQGSGPSVKDQMYGSSPGATKSVGNEDGQGRRIAVNEHAGPEARVLCDQTEDGLSSKVPHARKMMSPRISAGNTSPFEEAKKTRFLGAECAREDITK</sequence>
<dbReference type="Proteomes" id="UP001362999">
    <property type="component" value="Unassembled WGS sequence"/>
</dbReference>
<feature type="compositionally biased region" description="Basic and acidic residues" evidence="1">
    <location>
        <begin position="263"/>
        <end position="274"/>
    </location>
</feature>
<proteinExistence type="predicted"/>
<feature type="region of interest" description="Disordered" evidence="1">
    <location>
        <begin position="222"/>
        <end position="247"/>
    </location>
</feature>
<feature type="compositionally biased region" description="Basic and acidic residues" evidence="1">
    <location>
        <begin position="78"/>
        <end position="96"/>
    </location>
</feature>
<comment type="caution">
    <text evidence="2">The sequence shown here is derived from an EMBL/GenBank/DDBJ whole genome shotgun (WGS) entry which is preliminary data.</text>
</comment>
<feature type="region of interest" description="Disordered" evidence="1">
    <location>
        <begin position="74"/>
        <end position="96"/>
    </location>
</feature>
<feature type="region of interest" description="Disordered" evidence="1">
    <location>
        <begin position="145"/>
        <end position="173"/>
    </location>
</feature>
<evidence type="ECO:0000313" key="2">
    <source>
        <dbReference type="EMBL" id="KAK7012663.1"/>
    </source>
</evidence>
<feature type="compositionally biased region" description="Polar residues" evidence="1">
    <location>
        <begin position="34"/>
        <end position="55"/>
    </location>
</feature>
<dbReference type="EMBL" id="JAWWNJ010000064">
    <property type="protein sequence ID" value="KAK7012663.1"/>
    <property type="molecule type" value="Genomic_DNA"/>
</dbReference>
<protein>
    <submittedName>
        <fullName evidence="2">Uncharacterized protein</fullName>
    </submittedName>
</protein>
<feature type="region of interest" description="Disordered" evidence="1">
    <location>
        <begin position="340"/>
        <end position="419"/>
    </location>
</feature>